<accession>A0AA86NS21</accession>
<keyword evidence="3" id="KW-1185">Reference proteome</keyword>
<dbReference type="Proteomes" id="UP001642409">
    <property type="component" value="Unassembled WGS sequence"/>
</dbReference>
<sequence>MLYGKISQKDSWIHSHIEPGKIAYKLSISKVYMRDILSQESIRDQLGSINQVQNKQLLVEFQLLYKMRSQFYLYFIIKFGLNFKTDRISDIQSKISHLKLRLYWLPFSLIITFPFQTNEITKKPATFLLPNISHGVITRHTSSQTLRQLFRANGVFGDLFVDNSFWLSLSI</sequence>
<name>A0AA86NS21_9EUKA</name>
<evidence type="ECO:0000313" key="2">
    <source>
        <dbReference type="EMBL" id="CAL6105025.1"/>
    </source>
</evidence>
<organism evidence="1">
    <name type="scientific">Hexamita inflata</name>
    <dbReference type="NCBI Taxonomy" id="28002"/>
    <lineage>
        <taxon>Eukaryota</taxon>
        <taxon>Metamonada</taxon>
        <taxon>Diplomonadida</taxon>
        <taxon>Hexamitidae</taxon>
        <taxon>Hexamitinae</taxon>
        <taxon>Hexamita</taxon>
    </lineage>
</organism>
<gene>
    <name evidence="1" type="ORF">HINF_LOCUS12568</name>
    <name evidence="2" type="ORF">HINF_LOCUS73064</name>
</gene>
<reference evidence="1" key="1">
    <citation type="submission" date="2023-06" db="EMBL/GenBank/DDBJ databases">
        <authorList>
            <person name="Kurt Z."/>
        </authorList>
    </citation>
    <scope>NUCLEOTIDE SEQUENCE</scope>
</reference>
<protein>
    <submittedName>
        <fullName evidence="2">Hypothetical_protein</fullName>
    </submittedName>
</protein>
<reference evidence="2 3" key="2">
    <citation type="submission" date="2024-07" db="EMBL/GenBank/DDBJ databases">
        <authorList>
            <person name="Akdeniz Z."/>
        </authorList>
    </citation>
    <scope>NUCLEOTIDE SEQUENCE [LARGE SCALE GENOMIC DNA]</scope>
</reference>
<proteinExistence type="predicted"/>
<evidence type="ECO:0000313" key="3">
    <source>
        <dbReference type="Proteomes" id="UP001642409"/>
    </source>
</evidence>
<dbReference type="EMBL" id="CAXDID020000591">
    <property type="protein sequence ID" value="CAL6105025.1"/>
    <property type="molecule type" value="Genomic_DNA"/>
</dbReference>
<evidence type="ECO:0000313" key="1">
    <source>
        <dbReference type="EMBL" id="CAI9924923.1"/>
    </source>
</evidence>
<dbReference type="EMBL" id="CATOUU010000330">
    <property type="protein sequence ID" value="CAI9924923.1"/>
    <property type="molecule type" value="Genomic_DNA"/>
</dbReference>
<comment type="caution">
    <text evidence="1">The sequence shown here is derived from an EMBL/GenBank/DDBJ whole genome shotgun (WGS) entry which is preliminary data.</text>
</comment>
<dbReference type="AlphaFoldDB" id="A0AA86NS21"/>